<evidence type="ECO:0000259" key="7">
    <source>
        <dbReference type="Pfam" id="PF12706"/>
    </source>
</evidence>
<dbReference type="RefSeq" id="WP_379961759.1">
    <property type="nucleotide sequence ID" value="NZ_JAUYVI010000011.1"/>
</dbReference>
<evidence type="ECO:0000256" key="3">
    <source>
        <dbReference type="ARBA" id="ARBA00015084"/>
    </source>
</evidence>
<evidence type="ECO:0000256" key="4">
    <source>
        <dbReference type="ARBA" id="ARBA00022448"/>
    </source>
</evidence>
<dbReference type="Proteomes" id="UP001230156">
    <property type="component" value="Unassembled WGS sequence"/>
</dbReference>
<evidence type="ECO:0000313" key="8">
    <source>
        <dbReference type="EMBL" id="MDQ7251412.1"/>
    </source>
</evidence>
<feature type="domain" description="Metallo-beta-lactamase" evidence="7">
    <location>
        <begin position="50"/>
        <end position="273"/>
    </location>
</feature>
<reference evidence="9" key="1">
    <citation type="submission" date="2023-08" db="EMBL/GenBank/DDBJ databases">
        <title>Rhodospirillaceae gen. nov., a novel taxon isolated from the Yangtze River Yuezi River estuary sludge.</title>
        <authorList>
            <person name="Ruan L."/>
        </authorList>
    </citation>
    <scope>NUCLEOTIDE SEQUENCE [LARGE SCALE GENOMIC DNA]</scope>
    <source>
        <strain evidence="9">R-7</strain>
    </source>
</reference>
<gene>
    <name evidence="6 8" type="primary">pqqB</name>
    <name evidence="8" type="ORF">Q8A70_27245</name>
</gene>
<accession>A0ABU0YW35</accession>
<evidence type="ECO:0000256" key="5">
    <source>
        <dbReference type="ARBA" id="ARBA00022905"/>
    </source>
</evidence>
<dbReference type="PANTHER" id="PTHR42663">
    <property type="entry name" value="HYDROLASE C777.06C-RELATED-RELATED"/>
    <property type="match status" value="1"/>
</dbReference>
<dbReference type="InterPro" id="IPR036866">
    <property type="entry name" value="RibonucZ/Hydroxyglut_hydro"/>
</dbReference>
<dbReference type="PANTHER" id="PTHR42663:SF7">
    <property type="entry name" value="COENZYME PQQ SYNTHESIS PROTEIN B"/>
    <property type="match status" value="1"/>
</dbReference>
<dbReference type="InterPro" id="IPR001279">
    <property type="entry name" value="Metallo-B-lactamas"/>
</dbReference>
<comment type="pathway">
    <text evidence="1 6">Cofactor biosynthesis; pyrroloquinoline quinone biosynthesis.</text>
</comment>
<keyword evidence="5 6" id="KW-0884">PQQ biosynthesis</keyword>
<dbReference type="Gene3D" id="3.60.15.10">
    <property type="entry name" value="Ribonuclease Z/Hydroxyacylglutathione hydrolase-like"/>
    <property type="match status" value="1"/>
</dbReference>
<dbReference type="EMBL" id="JAUYVI010000011">
    <property type="protein sequence ID" value="MDQ7251412.1"/>
    <property type="molecule type" value="Genomic_DNA"/>
</dbReference>
<evidence type="ECO:0000256" key="1">
    <source>
        <dbReference type="ARBA" id="ARBA00004886"/>
    </source>
</evidence>
<comment type="similarity">
    <text evidence="2 6">Belongs to the PqqB family.</text>
</comment>
<proteinExistence type="inferred from homology"/>
<comment type="caution">
    <text evidence="8">The sequence shown here is derived from an EMBL/GenBank/DDBJ whole genome shotgun (WGS) entry which is preliminary data.</text>
</comment>
<evidence type="ECO:0000313" key="9">
    <source>
        <dbReference type="Proteomes" id="UP001230156"/>
    </source>
</evidence>
<dbReference type="SUPFAM" id="SSF56281">
    <property type="entry name" value="Metallo-hydrolase/oxidoreductase"/>
    <property type="match status" value="1"/>
</dbReference>
<name>A0ABU0YW35_9PROT</name>
<comment type="function">
    <text evidence="6">May be involved in the transport of PQQ or its precursor to the periplasm.</text>
</comment>
<keyword evidence="4 6" id="KW-0813">Transport</keyword>
<protein>
    <recommendedName>
        <fullName evidence="3 6">Coenzyme PQQ synthesis protein B</fullName>
    </recommendedName>
    <alternativeName>
        <fullName evidence="6">Pyrroloquinoline quinone biosynthesis protein B</fullName>
    </alternativeName>
</protein>
<organism evidence="8 9">
    <name type="scientific">Dongia sedimenti</name>
    <dbReference type="NCBI Taxonomy" id="3064282"/>
    <lineage>
        <taxon>Bacteria</taxon>
        <taxon>Pseudomonadati</taxon>
        <taxon>Pseudomonadota</taxon>
        <taxon>Alphaproteobacteria</taxon>
        <taxon>Rhodospirillales</taxon>
        <taxon>Dongiaceae</taxon>
        <taxon>Dongia</taxon>
    </lineage>
</organism>
<evidence type="ECO:0000256" key="2">
    <source>
        <dbReference type="ARBA" id="ARBA00008481"/>
    </source>
</evidence>
<dbReference type="HAMAP" id="MF_00653">
    <property type="entry name" value="PQQ_syn_PqqB"/>
    <property type="match status" value="1"/>
</dbReference>
<sequence length="307" mass="33296">MEVIVLGSAAGGGFPQWNCNAPLSKAARDGSIKTKWRTQASIAVSADGEHWLLVNASPDLRQQLLQTKSLWPRESPRHSPIDAVLLTSGEIDHVAGLLSLRESQAFTLWATPRILEILGENAIFGALNPDYVTRKSFPLDRSFEPEGKHGPLGFTVTAFPVPGKVPLFLESRNQGNLGGMPEETVGLEVTAQNGGGRFHFIPGCARMTPELKQRLKGSALVFFDGTLWQNDELVDLGISPKTGARMGHMNISGADGTIAAFADLDVKRKLFIHVNTTNPVLDEGSPQRAEIRAKGWDVAEDGMRIVL</sequence>
<evidence type="ECO:0000256" key="6">
    <source>
        <dbReference type="HAMAP-Rule" id="MF_00653"/>
    </source>
</evidence>
<keyword evidence="9" id="KW-1185">Reference proteome</keyword>
<dbReference type="NCBIfam" id="TIGR02108">
    <property type="entry name" value="PQQ_syn_pqqB"/>
    <property type="match status" value="1"/>
</dbReference>
<dbReference type="InterPro" id="IPR011842">
    <property type="entry name" value="PQQ_synth_PqqB"/>
</dbReference>
<dbReference type="Pfam" id="PF12706">
    <property type="entry name" value="Lactamase_B_2"/>
    <property type="match status" value="1"/>
</dbReference>
<dbReference type="CDD" id="cd16274">
    <property type="entry name" value="PQQB-like_MBL-fold"/>
    <property type="match status" value="1"/>
</dbReference>